<gene>
    <name evidence="1" type="ORF">MUBE_08245</name>
</gene>
<sequence>MTGDAGEQSQGAKATLRVLAEIMTDALQWARQHLISGKPMTAFGTHRLRWYRSGGWGIPSINLTERGYSRIRMALTRGKMSCAF</sequence>
<comment type="caution">
    <text evidence="1">The sequence shown here is derived from an EMBL/GenBank/DDBJ whole genome shotgun (WGS) entry which is preliminary data.</text>
</comment>
<proteinExistence type="predicted"/>
<accession>A0A3E1HGI8</accession>
<organism evidence="1 2">
    <name type="scientific">Mycobacterium uberis</name>
    <dbReference type="NCBI Taxonomy" id="2162698"/>
    <lineage>
        <taxon>Bacteria</taxon>
        <taxon>Bacillati</taxon>
        <taxon>Actinomycetota</taxon>
        <taxon>Actinomycetes</taxon>
        <taxon>Mycobacteriales</taxon>
        <taxon>Mycobacteriaceae</taxon>
        <taxon>Mycobacterium</taxon>
    </lineage>
</organism>
<dbReference type="Proteomes" id="UP000258522">
    <property type="component" value="Unassembled WGS sequence"/>
</dbReference>
<keyword evidence="2" id="KW-1185">Reference proteome</keyword>
<dbReference type="AlphaFoldDB" id="A0A3E1HGI8"/>
<evidence type="ECO:0000313" key="1">
    <source>
        <dbReference type="EMBL" id="RFD25537.1"/>
    </source>
</evidence>
<evidence type="ECO:0000313" key="2">
    <source>
        <dbReference type="Proteomes" id="UP000258522"/>
    </source>
</evidence>
<reference evidence="1 2" key="1">
    <citation type="submission" date="2018-07" db="EMBL/GenBank/DDBJ databases">
        <title>Whole genome sequence of Mycobacterium uberis.</title>
        <authorList>
            <person name="Benjak A."/>
        </authorList>
    </citation>
    <scope>NUCLEOTIDE SEQUENCE [LARGE SCALE GENOMIC DNA]</scope>
    <source>
        <strain evidence="1 2">Jura</strain>
    </source>
</reference>
<protein>
    <submittedName>
        <fullName evidence="1">Uncharacterized protein</fullName>
    </submittedName>
</protein>
<name>A0A3E1HGI8_9MYCO</name>
<dbReference type="EMBL" id="QAYL01000012">
    <property type="protein sequence ID" value="RFD25537.1"/>
    <property type="molecule type" value="Genomic_DNA"/>
</dbReference>